<feature type="region of interest" description="Disordered" evidence="1">
    <location>
        <begin position="102"/>
        <end position="170"/>
    </location>
</feature>
<reference evidence="2 3" key="1">
    <citation type="submission" date="2016-12" db="EMBL/GenBank/DDBJ databases">
        <authorList>
            <person name="Song W.-J."/>
            <person name="Kurnit D.M."/>
        </authorList>
    </citation>
    <scope>NUCLEOTIDE SEQUENCE [LARGE SCALE GENOMIC DNA]</scope>
    <source>
        <strain evidence="2 3">CGMCC 1.10808</strain>
    </source>
</reference>
<dbReference type="EMBL" id="FRDL01000011">
    <property type="protein sequence ID" value="SHN75615.1"/>
    <property type="molecule type" value="Genomic_DNA"/>
</dbReference>
<dbReference type="Proteomes" id="UP000184066">
    <property type="component" value="Unassembled WGS sequence"/>
</dbReference>
<gene>
    <name evidence="2" type="ORF">SAMN05216200_11181</name>
</gene>
<dbReference type="OrthoDB" id="7995890at2"/>
<dbReference type="InterPro" id="IPR008792">
    <property type="entry name" value="PQQD"/>
</dbReference>
<organism evidence="2 3">
    <name type="scientific">Oceanicella actignis</name>
    <dbReference type="NCBI Taxonomy" id="1189325"/>
    <lineage>
        <taxon>Bacteria</taxon>
        <taxon>Pseudomonadati</taxon>
        <taxon>Pseudomonadota</taxon>
        <taxon>Alphaproteobacteria</taxon>
        <taxon>Rhodobacterales</taxon>
        <taxon>Paracoccaceae</taxon>
        <taxon>Oceanicella</taxon>
    </lineage>
</organism>
<dbReference type="Gene3D" id="1.10.10.1150">
    <property type="entry name" value="Coenzyme PQQ synthesis protein D (PqqD)"/>
    <property type="match status" value="1"/>
</dbReference>
<accession>A0A1M7TY52</accession>
<dbReference type="RefSeq" id="WP_072748258.1">
    <property type="nucleotide sequence ID" value="NZ_FOHL01000010.1"/>
</dbReference>
<evidence type="ECO:0000313" key="3">
    <source>
        <dbReference type="Proteomes" id="UP000184066"/>
    </source>
</evidence>
<dbReference type="AlphaFoldDB" id="A0A1M7TY52"/>
<dbReference type="Pfam" id="PF05402">
    <property type="entry name" value="PqqD"/>
    <property type="match status" value="1"/>
</dbReference>
<proteinExistence type="predicted"/>
<protein>
    <submittedName>
        <fullName evidence="2">Coenzyme PQQ synthesis protein D (PqqD)</fullName>
    </submittedName>
</protein>
<dbReference type="STRING" id="1189325.SAMN04488119_11081"/>
<dbReference type="InterPro" id="IPR041881">
    <property type="entry name" value="PqqD_sf"/>
</dbReference>
<evidence type="ECO:0000256" key="1">
    <source>
        <dbReference type="SAM" id="MobiDB-lite"/>
    </source>
</evidence>
<keyword evidence="3" id="KW-1185">Reference proteome</keyword>
<evidence type="ECO:0000313" key="2">
    <source>
        <dbReference type="EMBL" id="SHN75615.1"/>
    </source>
</evidence>
<name>A0A1M7TY52_9RHOB</name>
<sequence>MIFDDAENTLLRRARGVLEARMSADELVLLAADGRVYLDLDRIGAEIWERLARPMRPADLARDLARDFDAAPERIAADIGPFLAELVAEGALELIAGPLPAADAGEVGEGAADRGASDQGAAGRPMADAGGADEGGADAGAAAHEPGADAGGADRGDADTGDSNGPPGRA</sequence>